<evidence type="ECO:0000256" key="1">
    <source>
        <dbReference type="ARBA" id="ARBA00023121"/>
    </source>
</evidence>
<dbReference type="AlphaFoldDB" id="A0A6S7JM64"/>
<comment type="caution">
    <text evidence="2">The sequence shown here is derived from an EMBL/GenBank/DDBJ whole genome shotgun (WGS) entry which is preliminary data.</text>
</comment>
<dbReference type="SUPFAM" id="SSF48403">
    <property type="entry name" value="Ankyrin repeat"/>
    <property type="match status" value="1"/>
</dbReference>
<dbReference type="EMBL" id="CACRXK020017475">
    <property type="protein sequence ID" value="CAB4031254.1"/>
    <property type="molecule type" value="Genomic_DNA"/>
</dbReference>
<dbReference type="OrthoDB" id="10254927at2759"/>
<dbReference type="PROSITE" id="PS50088">
    <property type="entry name" value="ANK_REPEAT"/>
    <property type="match status" value="2"/>
</dbReference>
<dbReference type="Proteomes" id="UP001152795">
    <property type="component" value="Unassembled WGS sequence"/>
</dbReference>
<dbReference type="InterPro" id="IPR036770">
    <property type="entry name" value="Ankyrin_rpt-contain_sf"/>
</dbReference>
<keyword evidence="1" id="KW-0446">Lipid-binding</keyword>
<dbReference type="SMART" id="SM00248">
    <property type="entry name" value="ANK"/>
    <property type="match status" value="2"/>
</dbReference>
<protein>
    <submittedName>
        <fullName evidence="2">Acyl- -binding domain-containing 6-like</fullName>
    </submittedName>
</protein>
<reference evidence="2" key="1">
    <citation type="submission" date="2020-04" db="EMBL/GenBank/DDBJ databases">
        <authorList>
            <person name="Alioto T."/>
            <person name="Alioto T."/>
            <person name="Gomez Garrido J."/>
        </authorList>
    </citation>
    <scope>NUCLEOTIDE SEQUENCE</scope>
    <source>
        <strain evidence="2">A484AB</strain>
    </source>
</reference>
<dbReference type="Pfam" id="PF12796">
    <property type="entry name" value="Ank_2"/>
    <property type="match status" value="1"/>
</dbReference>
<name>A0A6S7JM64_PARCT</name>
<gene>
    <name evidence="2" type="ORF">PACLA_8A087664</name>
</gene>
<accession>A0A6S7JM64</accession>
<dbReference type="Gene3D" id="1.25.40.20">
    <property type="entry name" value="Ankyrin repeat-containing domain"/>
    <property type="match status" value="1"/>
</dbReference>
<sequence>MTLLHWACDKGYQDIVEYLIKTKCDINSQDSEGQTPLHYAVICEFESIVKTLLSAGAKTNLTDNEGNVPSNLTSQSKFLELLSAR</sequence>
<dbReference type="GO" id="GO:0000062">
    <property type="term" value="F:fatty-acyl-CoA binding"/>
    <property type="evidence" value="ECO:0007669"/>
    <property type="project" value="TreeGrafter"/>
</dbReference>
<evidence type="ECO:0000313" key="2">
    <source>
        <dbReference type="EMBL" id="CAB4031254.1"/>
    </source>
</evidence>
<dbReference type="InterPro" id="IPR002110">
    <property type="entry name" value="Ankyrin_rpt"/>
</dbReference>
<evidence type="ECO:0000313" key="3">
    <source>
        <dbReference type="Proteomes" id="UP001152795"/>
    </source>
</evidence>
<dbReference type="PROSITE" id="PS50297">
    <property type="entry name" value="ANK_REP_REGION"/>
    <property type="match status" value="2"/>
</dbReference>
<keyword evidence="3" id="KW-1185">Reference proteome</keyword>
<organism evidence="2 3">
    <name type="scientific">Paramuricea clavata</name>
    <name type="common">Red gorgonian</name>
    <name type="synonym">Violescent sea-whip</name>
    <dbReference type="NCBI Taxonomy" id="317549"/>
    <lineage>
        <taxon>Eukaryota</taxon>
        <taxon>Metazoa</taxon>
        <taxon>Cnidaria</taxon>
        <taxon>Anthozoa</taxon>
        <taxon>Octocorallia</taxon>
        <taxon>Malacalcyonacea</taxon>
        <taxon>Plexauridae</taxon>
        <taxon>Paramuricea</taxon>
    </lineage>
</organism>
<dbReference type="PANTHER" id="PTHR24119:SF0">
    <property type="entry name" value="ACYL-COA-BINDING DOMAIN-CONTAINING PROTEIN 6"/>
    <property type="match status" value="1"/>
</dbReference>
<dbReference type="PANTHER" id="PTHR24119">
    <property type="entry name" value="ACYL-COA-BINDING DOMAIN-CONTAINING PROTEIN 6"/>
    <property type="match status" value="1"/>
</dbReference>
<proteinExistence type="predicted"/>